<accession>A0A835H9H6</accession>
<gene>
    <name evidence="1" type="ORF">IFM89_038053</name>
</gene>
<dbReference type="GO" id="GO:0009451">
    <property type="term" value="P:RNA modification"/>
    <property type="evidence" value="ECO:0007669"/>
    <property type="project" value="InterPro"/>
</dbReference>
<dbReference type="PANTHER" id="PTHR47926">
    <property type="entry name" value="PENTATRICOPEPTIDE REPEAT-CONTAINING PROTEIN"/>
    <property type="match status" value="1"/>
</dbReference>
<comment type="caution">
    <text evidence="1">The sequence shown here is derived from an EMBL/GenBank/DDBJ whole genome shotgun (WGS) entry which is preliminary data.</text>
</comment>
<dbReference type="InterPro" id="IPR046960">
    <property type="entry name" value="PPR_At4g14850-like_plant"/>
</dbReference>
<dbReference type="AlphaFoldDB" id="A0A835H9H6"/>
<reference evidence="1 2" key="1">
    <citation type="submission" date="2020-10" db="EMBL/GenBank/DDBJ databases">
        <title>The Coptis chinensis genome and diversification of protoberbering-type alkaloids.</title>
        <authorList>
            <person name="Wang B."/>
            <person name="Shu S."/>
            <person name="Song C."/>
            <person name="Liu Y."/>
        </authorList>
    </citation>
    <scope>NUCLEOTIDE SEQUENCE [LARGE SCALE GENOMIC DNA]</scope>
    <source>
        <strain evidence="1">HL-2020</strain>
        <tissue evidence="1">Leaf</tissue>
    </source>
</reference>
<dbReference type="Proteomes" id="UP000631114">
    <property type="component" value="Unassembled WGS sequence"/>
</dbReference>
<evidence type="ECO:0000313" key="1">
    <source>
        <dbReference type="EMBL" id="KAF9595229.1"/>
    </source>
</evidence>
<dbReference type="OrthoDB" id="185373at2759"/>
<sequence length="135" mass="15018">MQIAGVQVSNLMNAHTDIPGYIKNMYVFGSSGSWRADPYPNHKDWSFDHNVYGRLELAWEILGKLMEEDVVSWTATIYGYVQQEIRVGLVNKGLSYLKSMSIEHGIVPGPEHYAGVVDVLGRAAMLGSSNLQKDS</sequence>
<dbReference type="Gene3D" id="1.25.40.10">
    <property type="entry name" value="Tetratricopeptide repeat domain"/>
    <property type="match status" value="1"/>
</dbReference>
<dbReference type="PANTHER" id="PTHR47926:SF374">
    <property type="entry name" value="PENTATRICOPEPTIDE REPEAT-CONTAINING PROTEIN"/>
    <property type="match status" value="1"/>
</dbReference>
<keyword evidence="2" id="KW-1185">Reference proteome</keyword>
<evidence type="ECO:0000313" key="2">
    <source>
        <dbReference type="Proteomes" id="UP000631114"/>
    </source>
</evidence>
<dbReference type="GO" id="GO:0003723">
    <property type="term" value="F:RNA binding"/>
    <property type="evidence" value="ECO:0007669"/>
    <property type="project" value="InterPro"/>
</dbReference>
<name>A0A835H9H6_9MAGN</name>
<dbReference type="InterPro" id="IPR011990">
    <property type="entry name" value="TPR-like_helical_dom_sf"/>
</dbReference>
<organism evidence="1 2">
    <name type="scientific">Coptis chinensis</name>
    <dbReference type="NCBI Taxonomy" id="261450"/>
    <lineage>
        <taxon>Eukaryota</taxon>
        <taxon>Viridiplantae</taxon>
        <taxon>Streptophyta</taxon>
        <taxon>Embryophyta</taxon>
        <taxon>Tracheophyta</taxon>
        <taxon>Spermatophyta</taxon>
        <taxon>Magnoliopsida</taxon>
        <taxon>Ranunculales</taxon>
        <taxon>Ranunculaceae</taxon>
        <taxon>Coptidoideae</taxon>
        <taxon>Coptis</taxon>
    </lineage>
</organism>
<dbReference type="EMBL" id="JADFTS010000008">
    <property type="protein sequence ID" value="KAF9595229.1"/>
    <property type="molecule type" value="Genomic_DNA"/>
</dbReference>
<protein>
    <submittedName>
        <fullName evidence="1">Uncharacterized protein</fullName>
    </submittedName>
</protein>
<proteinExistence type="predicted"/>